<comment type="catalytic activity">
    <reaction evidence="8">
        <text>N-terminal S-1,2-diacyl-sn-glyceryl-L-cysteinyl-[lipoprotein] + a glycerophospholipid = N-acyl-S-1,2-diacyl-sn-glyceryl-L-cysteinyl-[lipoprotein] + a 2-acyl-sn-glycero-3-phospholipid + H(+)</text>
        <dbReference type="Rhea" id="RHEA:48228"/>
        <dbReference type="Rhea" id="RHEA-COMP:14681"/>
        <dbReference type="Rhea" id="RHEA-COMP:14684"/>
        <dbReference type="ChEBI" id="CHEBI:15378"/>
        <dbReference type="ChEBI" id="CHEBI:136912"/>
        <dbReference type="ChEBI" id="CHEBI:140656"/>
        <dbReference type="ChEBI" id="CHEBI:140657"/>
        <dbReference type="ChEBI" id="CHEBI:140660"/>
        <dbReference type="EC" id="2.3.1.269"/>
    </reaction>
</comment>
<accession>A0ABY8PTB6</accession>
<comment type="similarity">
    <text evidence="8">Belongs to the CN hydrolase family. Apolipoprotein N-acyltransferase subfamily.</text>
</comment>
<dbReference type="InterPro" id="IPR045378">
    <property type="entry name" value="LNT_N"/>
</dbReference>
<dbReference type="InterPro" id="IPR036526">
    <property type="entry name" value="C-N_Hydrolase_sf"/>
</dbReference>
<keyword evidence="4 8" id="KW-0812">Transmembrane</keyword>
<dbReference type="RefSeq" id="WP_281000733.1">
    <property type="nucleotide sequence ID" value="NZ_CP069362.1"/>
</dbReference>
<evidence type="ECO:0000256" key="2">
    <source>
        <dbReference type="ARBA" id="ARBA00022475"/>
    </source>
</evidence>
<evidence type="ECO:0000256" key="8">
    <source>
        <dbReference type="HAMAP-Rule" id="MF_01148"/>
    </source>
</evidence>
<comment type="function">
    <text evidence="8">Catalyzes the phospholipid dependent N-acylation of the N-terminal cysteine of apolipoprotein, the last step in lipoprotein maturation.</text>
</comment>
<evidence type="ECO:0000256" key="4">
    <source>
        <dbReference type="ARBA" id="ARBA00022692"/>
    </source>
</evidence>
<proteinExistence type="inferred from homology"/>
<dbReference type="InterPro" id="IPR003010">
    <property type="entry name" value="C-N_Hydrolase"/>
</dbReference>
<dbReference type="SUPFAM" id="SSF56317">
    <property type="entry name" value="Carbon-nitrogen hydrolase"/>
    <property type="match status" value="1"/>
</dbReference>
<evidence type="ECO:0000259" key="9">
    <source>
        <dbReference type="PROSITE" id="PS50263"/>
    </source>
</evidence>
<evidence type="ECO:0000256" key="1">
    <source>
        <dbReference type="ARBA" id="ARBA00004651"/>
    </source>
</evidence>
<comment type="subcellular location">
    <subcellularLocation>
        <location evidence="1 8">Cell membrane</location>
        <topology evidence="1 8">Multi-pass membrane protein</topology>
    </subcellularLocation>
</comment>
<feature type="transmembrane region" description="Helical" evidence="8">
    <location>
        <begin position="191"/>
        <end position="209"/>
    </location>
</feature>
<dbReference type="EMBL" id="CP069362">
    <property type="protein sequence ID" value="WGS65879.1"/>
    <property type="molecule type" value="Genomic_DNA"/>
</dbReference>
<comment type="pathway">
    <text evidence="8">Protein modification; lipoprotein biosynthesis (N-acyl transfer).</text>
</comment>
<dbReference type="PANTHER" id="PTHR38686:SF1">
    <property type="entry name" value="APOLIPOPROTEIN N-ACYLTRANSFERASE"/>
    <property type="match status" value="1"/>
</dbReference>
<organism evidence="10 11">
    <name type="scientific">Marinitoga aeolica</name>
    <dbReference type="NCBI Taxonomy" id="2809031"/>
    <lineage>
        <taxon>Bacteria</taxon>
        <taxon>Thermotogati</taxon>
        <taxon>Thermotogota</taxon>
        <taxon>Thermotogae</taxon>
        <taxon>Petrotogales</taxon>
        <taxon>Petrotogaceae</taxon>
        <taxon>Marinitoga</taxon>
    </lineage>
</organism>
<evidence type="ECO:0000313" key="11">
    <source>
        <dbReference type="Proteomes" id="UP001232493"/>
    </source>
</evidence>
<name>A0ABY8PTB6_9BACT</name>
<feature type="transmembrane region" description="Helical" evidence="8">
    <location>
        <begin position="84"/>
        <end position="106"/>
    </location>
</feature>
<keyword evidence="3 8" id="KW-0808">Transferase</keyword>
<comment type="caution">
    <text evidence="8">Lacks conserved residue(s) required for the propagation of feature annotation.</text>
</comment>
<dbReference type="PANTHER" id="PTHR38686">
    <property type="entry name" value="APOLIPOPROTEIN N-ACYLTRANSFERASE"/>
    <property type="match status" value="1"/>
</dbReference>
<protein>
    <recommendedName>
        <fullName evidence="8">Apolipoprotein N-acyltransferase</fullName>
        <shortName evidence="8">ALP N-acyltransferase</shortName>
        <ecNumber evidence="8">2.3.1.269</ecNumber>
    </recommendedName>
</protein>
<dbReference type="Pfam" id="PF00795">
    <property type="entry name" value="CN_hydrolase"/>
    <property type="match status" value="1"/>
</dbReference>
<reference evidence="10 11" key="1">
    <citation type="submission" date="2021-02" db="EMBL/GenBank/DDBJ databases">
        <title>Characterization of Marinitoga sp. nov. str. BP5-C20A.</title>
        <authorList>
            <person name="Erauso G."/>
            <person name="Postec A."/>
        </authorList>
    </citation>
    <scope>NUCLEOTIDE SEQUENCE [LARGE SCALE GENOMIC DNA]</scope>
    <source>
        <strain evidence="10 11">BP5-C20A</strain>
    </source>
</reference>
<evidence type="ECO:0000256" key="5">
    <source>
        <dbReference type="ARBA" id="ARBA00022989"/>
    </source>
</evidence>
<dbReference type="Proteomes" id="UP001232493">
    <property type="component" value="Chromosome"/>
</dbReference>
<dbReference type="CDD" id="cd07571">
    <property type="entry name" value="ALP_N-acyl_transferase"/>
    <property type="match status" value="1"/>
</dbReference>
<keyword evidence="6 8" id="KW-0472">Membrane</keyword>
<dbReference type="Pfam" id="PF20154">
    <property type="entry name" value="LNT_N"/>
    <property type="match status" value="1"/>
</dbReference>
<dbReference type="EC" id="2.3.1.269" evidence="8"/>
<feature type="transmembrane region" description="Helical" evidence="8">
    <location>
        <begin position="47"/>
        <end position="64"/>
    </location>
</feature>
<dbReference type="InterPro" id="IPR004563">
    <property type="entry name" value="Apolipo_AcylTrfase"/>
</dbReference>
<keyword evidence="7 8" id="KW-0012">Acyltransferase</keyword>
<feature type="domain" description="CN hydrolase" evidence="9">
    <location>
        <begin position="227"/>
        <end position="466"/>
    </location>
</feature>
<dbReference type="HAMAP" id="MF_01148">
    <property type="entry name" value="Lnt"/>
    <property type="match status" value="1"/>
</dbReference>
<evidence type="ECO:0000256" key="6">
    <source>
        <dbReference type="ARBA" id="ARBA00023136"/>
    </source>
</evidence>
<keyword evidence="11" id="KW-1185">Reference proteome</keyword>
<evidence type="ECO:0000313" key="10">
    <source>
        <dbReference type="EMBL" id="WGS65879.1"/>
    </source>
</evidence>
<dbReference type="PROSITE" id="PS50263">
    <property type="entry name" value="CN_HYDROLASE"/>
    <property type="match status" value="1"/>
</dbReference>
<keyword evidence="5 8" id="KW-1133">Transmembrane helix</keyword>
<dbReference type="Gene3D" id="3.60.110.10">
    <property type="entry name" value="Carbon-nitrogen hydrolase"/>
    <property type="match status" value="1"/>
</dbReference>
<keyword evidence="2 8" id="KW-1003">Cell membrane</keyword>
<evidence type="ECO:0000256" key="3">
    <source>
        <dbReference type="ARBA" id="ARBA00022679"/>
    </source>
</evidence>
<evidence type="ECO:0000256" key="7">
    <source>
        <dbReference type="ARBA" id="ARBA00023315"/>
    </source>
</evidence>
<sequence length="492" mass="56934">MNILLPIISGILTGLAMPGNLFSFLIWFSVAPFLYSFSHSKRTLERLLKVFLYSYSLMFTTLWWEIPVLSKNIPEVINTFPGYIGFLSFLLMVLILTLPYYIIWFLGELYFRKSRVVNFKSQVFFSVFSYAAAEILKEFGDFAFTGGNLSDALYQHIGFLQVLPFTGTIGLTILILFVNSIIAFIPERERVKYAVIIIGSLYLVNFVITEKLPLININKNAVKVSVFQTNVPQEIKYSDNTWNSYVEISNYLQENNDKSDLLILPEAVFIKDIRSSEIFRIIQEAVKISNKNWIIGFPTVNSEKREFYNSALYLNKNGQIEEIYNKIRLMPFAEFLPYENIFRVFSFFKLVNYYTPGNKYTVLNLKDNKFSVQICFETYFPEISRNFVKNGAQFLVAISNDGWFSQKTALIQHFSKSVFRAVENRRTFIQVSNTGITGIVDKYGRIVETLPTKTYIGQNFYVPIESKETFYTKYADIITVIILILALTFSLI</sequence>
<feature type="transmembrane region" description="Helical" evidence="8">
    <location>
        <begin position="162"/>
        <end position="185"/>
    </location>
</feature>
<gene>
    <name evidence="8 10" type="primary">lnt</name>
    <name evidence="10" type="ORF">JRV97_04830</name>
</gene>
<dbReference type="NCBIfam" id="TIGR00546">
    <property type="entry name" value="lnt"/>
    <property type="match status" value="1"/>
</dbReference>
<feature type="transmembrane region" description="Helical" evidence="8">
    <location>
        <begin position="6"/>
        <end position="35"/>
    </location>
</feature>